<dbReference type="Proteomes" id="UP001597399">
    <property type="component" value="Unassembled WGS sequence"/>
</dbReference>
<sequence>MNFVDFESIKKEIEEKLKLVNQQIAALWAAVCSDHVIRYFERERPQDDRPWQAIAATRLWARGRIRADKVRKAEIAADAAAREATEEAAIASAQAAGQAASIARSVDHAIHASTYATKSAFYASGGETEAVEKERKWQYDRLRELAMLIGRNWEK</sequence>
<feature type="domain" description="Imm-5-like" evidence="1">
    <location>
        <begin position="16"/>
        <end position="143"/>
    </location>
</feature>
<proteinExistence type="predicted"/>
<organism evidence="2 3">
    <name type="scientific">Sporolactobacillus shoreicorticis</name>
    <dbReference type="NCBI Taxonomy" id="1923877"/>
    <lineage>
        <taxon>Bacteria</taxon>
        <taxon>Bacillati</taxon>
        <taxon>Bacillota</taxon>
        <taxon>Bacilli</taxon>
        <taxon>Bacillales</taxon>
        <taxon>Sporolactobacillaceae</taxon>
        <taxon>Sporolactobacillus</taxon>
    </lineage>
</organism>
<evidence type="ECO:0000259" key="1">
    <source>
        <dbReference type="Pfam" id="PF21805"/>
    </source>
</evidence>
<accession>A0ABW5S2J8</accession>
<reference evidence="3" key="1">
    <citation type="journal article" date="2019" name="Int. J. Syst. Evol. Microbiol.">
        <title>The Global Catalogue of Microorganisms (GCM) 10K type strain sequencing project: providing services to taxonomists for standard genome sequencing and annotation.</title>
        <authorList>
            <consortium name="The Broad Institute Genomics Platform"/>
            <consortium name="The Broad Institute Genome Sequencing Center for Infectious Disease"/>
            <person name="Wu L."/>
            <person name="Ma J."/>
        </authorList>
    </citation>
    <scope>NUCLEOTIDE SEQUENCE [LARGE SCALE GENOMIC DNA]</scope>
    <source>
        <strain evidence="3">TISTR 2466</strain>
    </source>
</reference>
<comment type="caution">
    <text evidence="2">The sequence shown here is derived from an EMBL/GenBank/DDBJ whole genome shotgun (WGS) entry which is preliminary data.</text>
</comment>
<gene>
    <name evidence="2" type="ORF">ACFSUE_07955</name>
</gene>
<dbReference type="RefSeq" id="WP_253060544.1">
    <property type="nucleotide sequence ID" value="NZ_JAMXWM010000005.1"/>
</dbReference>
<keyword evidence="3" id="KW-1185">Reference proteome</keyword>
<protein>
    <submittedName>
        <fullName evidence="2">Immunity protein</fullName>
    </submittedName>
</protein>
<dbReference type="Pfam" id="PF21805">
    <property type="entry name" value="Imm5_like"/>
    <property type="match status" value="1"/>
</dbReference>
<name>A0ABW5S2J8_9BACL</name>
<evidence type="ECO:0000313" key="2">
    <source>
        <dbReference type="EMBL" id="MFD2693559.1"/>
    </source>
</evidence>
<dbReference type="InterPro" id="IPR048667">
    <property type="entry name" value="Imm5-like"/>
</dbReference>
<evidence type="ECO:0000313" key="3">
    <source>
        <dbReference type="Proteomes" id="UP001597399"/>
    </source>
</evidence>
<dbReference type="EMBL" id="JBHUMQ010000017">
    <property type="protein sequence ID" value="MFD2693559.1"/>
    <property type="molecule type" value="Genomic_DNA"/>
</dbReference>